<proteinExistence type="predicted"/>
<organism evidence="1 2">
    <name type="scientific">Flavimaribacter sediminis</name>
    <dbReference type="NCBI Taxonomy" id="2865987"/>
    <lineage>
        <taxon>Bacteria</taxon>
        <taxon>Pseudomonadati</taxon>
        <taxon>Pseudomonadota</taxon>
        <taxon>Alphaproteobacteria</taxon>
        <taxon>Hyphomicrobiales</taxon>
        <taxon>Rhizobiaceae</taxon>
        <taxon>Flavimaribacter</taxon>
    </lineage>
</organism>
<name>A0AAE3D3T4_9HYPH</name>
<reference evidence="1" key="1">
    <citation type="submission" date="2021-08" db="EMBL/GenBank/DDBJ databases">
        <title>Hoeflea bacterium WL0058 sp. nov., isolated from the sediment.</title>
        <authorList>
            <person name="Wang L."/>
            <person name="Zhang D."/>
        </authorList>
    </citation>
    <scope>NUCLEOTIDE SEQUENCE</scope>
    <source>
        <strain evidence="1">WL0058</strain>
    </source>
</reference>
<keyword evidence="2" id="KW-1185">Reference proteome</keyword>
<accession>A0AAE3D3T4</accession>
<dbReference type="EMBL" id="JAICBX010000005">
    <property type="protein sequence ID" value="MBW8639998.1"/>
    <property type="molecule type" value="Genomic_DNA"/>
</dbReference>
<dbReference type="NCBIfam" id="TIGR03982">
    <property type="entry name" value="TIGR03982 family His-Xaa-Ser system protein"/>
    <property type="match status" value="1"/>
</dbReference>
<evidence type="ECO:0000313" key="1">
    <source>
        <dbReference type="EMBL" id="MBW8639998.1"/>
    </source>
</evidence>
<protein>
    <submittedName>
        <fullName evidence="1">TIGR03982 family His-Xaa-Ser system protein</fullName>
    </submittedName>
</protein>
<dbReference type="Proteomes" id="UP001196509">
    <property type="component" value="Unassembled WGS sequence"/>
</dbReference>
<dbReference type="InterPro" id="IPR023814">
    <property type="entry name" value="His-Xaa-Ser_sys"/>
</dbReference>
<gene>
    <name evidence="1" type="ORF">K1W69_22575</name>
</gene>
<comment type="caution">
    <text evidence="1">The sequence shown here is derived from an EMBL/GenBank/DDBJ whole genome shotgun (WGS) entry which is preliminary data.</text>
</comment>
<evidence type="ECO:0000313" key="2">
    <source>
        <dbReference type="Proteomes" id="UP001196509"/>
    </source>
</evidence>
<dbReference type="AlphaFoldDB" id="A0AAE3D3T4"/>
<sequence>MAGIAVSYLSVPLYKMVLMEIWRDQFSNYTFACDQSMRVHFMAKQKVALDTTESNVDELKAAEIGLLDCQKYDLLQKKMKRWGLSDNEVGEMVLQAAEAESGSLRKVIQIHEIHY</sequence>